<organism evidence="1 2">
    <name type="scientific">Ilex paraguariensis</name>
    <name type="common">yerba mate</name>
    <dbReference type="NCBI Taxonomy" id="185542"/>
    <lineage>
        <taxon>Eukaryota</taxon>
        <taxon>Viridiplantae</taxon>
        <taxon>Streptophyta</taxon>
        <taxon>Embryophyta</taxon>
        <taxon>Tracheophyta</taxon>
        <taxon>Spermatophyta</taxon>
        <taxon>Magnoliopsida</taxon>
        <taxon>eudicotyledons</taxon>
        <taxon>Gunneridae</taxon>
        <taxon>Pentapetalae</taxon>
        <taxon>asterids</taxon>
        <taxon>campanulids</taxon>
        <taxon>Aquifoliales</taxon>
        <taxon>Aquifoliaceae</taxon>
        <taxon>Ilex</taxon>
    </lineage>
</organism>
<proteinExistence type="predicted"/>
<protein>
    <submittedName>
        <fullName evidence="1">Uncharacterized protein</fullName>
    </submittedName>
</protein>
<comment type="caution">
    <text evidence="1">The sequence shown here is derived from an EMBL/GenBank/DDBJ whole genome shotgun (WGS) entry which is preliminary data.</text>
</comment>
<name>A0ABC8V4T4_9AQUA</name>
<accession>A0ABC8V4T4</accession>
<dbReference type="EMBL" id="CAUOFW020010390">
    <property type="protein sequence ID" value="CAK9188274.1"/>
    <property type="molecule type" value="Genomic_DNA"/>
</dbReference>
<dbReference type="Proteomes" id="UP001642360">
    <property type="component" value="Unassembled WGS sequence"/>
</dbReference>
<reference evidence="1 2" key="1">
    <citation type="submission" date="2024-02" db="EMBL/GenBank/DDBJ databases">
        <authorList>
            <person name="Vignale AGUSTIN F."/>
            <person name="Sosa J E."/>
            <person name="Modenutti C."/>
        </authorList>
    </citation>
    <scope>NUCLEOTIDE SEQUENCE [LARGE SCALE GENOMIC DNA]</scope>
</reference>
<evidence type="ECO:0000313" key="2">
    <source>
        <dbReference type="Proteomes" id="UP001642360"/>
    </source>
</evidence>
<gene>
    <name evidence="1" type="ORF">ILEXP_LOCUS58938</name>
</gene>
<evidence type="ECO:0000313" key="1">
    <source>
        <dbReference type="EMBL" id="CAK9188274.1"/>
    </source>
</evidence>
<sequence length="112" mass="12264">MLENFDYLDFIHCTPLYDDIEWDPVLAALQAGAKINKAKDAVPVPPNETNPASENMQKMVPIPQPRALEGGSVPDFQVVRPVFPNQEAVASENLLAPEPYPIAAATENSPEH</sequence>
<keyword evidence="2" id="KW-1185">Reference proteome</keyword>
<dbReference type="AlphaFoldDB" id="A0ABC8V4T4"/>